<keyword evidence="4 7" id="KW-0547">Nucleotide-binding</keyword>
<dbReference type="Proteomes" id="UP001501594">
    <property type="component" value="Unassembled WGS sequence"/>
</dbReference>
<proteinExistence type="predicted"/>
<evidence type="ECO:0000313" key="10">
    <source>
        <dbReference type="Proteomes" id="UP001501594"/>
    </source>
</evidence>
<accession>A0ABP8E5U6</accession>
<dbReference type="PANTHER" id="PTHR43289">
    <property type="entry name" value="MITOGEN-ACTIVATED PROTEIN KINASE KINASE KINASE 20-RELATED"/>
    <property type="match status" value="1"/>
</dbReference>
<evidence type="ECO:0000256" key="3">
    <source>
        <dbReference type="ARBA" id="ARBA00022679"/>
    </source>
</evidence>
<dbReference type="InterPro" id="IPR029016">
    <property type="entry name" value="GAF-like_dom_sf"/>
</dbReference>
<dbReference type="RefSeq" id="WP_344797956.1">
    <property type="nucleotide sequence ID" value="NZ_BAABAU010000004.1"/>
</dbReference>
<evidence type="ECO:0000256" key="7">
    <source>
        <dbReference type="PROSITE-ProRule" id="PRU10141"/>
    </source>
</evidence>
<evidence type="ECO:0000256" key="6">
    <source>
        <dbReference type="ARBA" id="ARBA00022840"/>
    </source>
</evidence>
<dbReference type="Gene3D" id="3.30.450.40">
    <property type="match status" value="1"/>
</dbReference>
<sequence>MSTVIGATTTGSSPLLGGRYRLQEIIGRGGMAVVYRAHDESLDRPVAVKVFHAGLVDPARQEAELGVLASLDHHGLVNLLDAGTTETTAGLERFLVMALVTGQDLADRITAGPIASRHIGEIGYDLAEALDYIHSHGVVHRDIKPSNILLVDYGDNTKRARAKLTDFGIALAEDVERLTAEGVTTGTAAFLSPEQARGGEVGKASDVYSLGLVLLQCFTRRTEFPGSLVESAIARLSRDPVIPPELPENWRHALAAMTAQDPAARPVDGELVALLRQVVITESARHRDQVLEEADERAQTWGDTAPDNISAFPDEALQRAAALAARILHAPIAVVSVIDGERTLFRSYFGEQVADIARQISLAPGSAPSPVPVVIHDGLVDPRVRESHLVTGPLGLRFYVGVPLTGSDGSTLGTLSVLDTVPHETTADDLLNLEDLAALVVEQLESRRPASGRTLDTLPRISGIDVPTQAL</sequence>
<dbReference type="EC" id="2.7.11.1" evidence="1"/>
<dbReference type="Pfam" id="PF01590">
    <property type="entry name" value="GAF"/>
    <property type="match status" value="1"/>
</dbReference>
<name>A0ABP8E5U6_9MICO</name>
<dbReference type="SUPFAM" id="SSF55781">
    <property type="entry name" value="GAF domain-like"/>
    <property type="match status" value="1"/>
</dbReference>
<keyword evidence="2" id="KW-0723">Serine/threonine-protein kinase</keyword>
<dbReference type="InterPro" id="IPR003018">
    <property type="entry name" value="GAF"/>
</dbReference>
<dbReference type="PANTHER" id="PTHR43289:SF6">
    <property type="entry name" value="SERINE_THREONINE-PROTEIN KINASE NEKL-3"/>
    <property type="match status" value="1"/>
</dbReference>
<dbReference type="SMART" id="SM00220">
    <property type="entry name" value="S_TKc"/>
    <property type="match status" value="1"/>
</dbReference>
<evidence type="ECO:0000256" key="2">
    <source>
        <dbReference type="ARBA" id="ARBA00022527"/>
    </source>
</evidence>
<organism evidence="9 10">
    <name type="scientific">Frondihabitans peucedani</name>
    <dbReference type="NCBI Taxonomy" id="598626"/>
    <lineage>
        <taxon>Bacteria</taxon>
        <taxon>Bacillati</taxon>
        <taxon>Actinomycetota</taxon>
        <taxon>Actinomycetes</taxon>
        <taxon>Micrococcales</taxon>
        <taxon>Microbacteriaceae</taxon>
        <taxon>Frondihabitans</taxon>
    </lineage>
</organism>
<keyword evidence="5" id="KW-0418">Kinase</keyword>
<keyword evidence="6 7" id="KW-0067">ATP-binding</keyword>
<dbReference type="PROSITE" id="PS50011">
    <property type="entry name" value="PROTEIN_KINASE_DOM"/>
    <property type="match status" value="1"/>
</dbReference>
<dbReference type="InterPro" id="IPR000719">
    <property type="entry name" value="Prot_kinase_dom"/>
</dbReference>
<keyword evidence="3" id="KW-0808">Transferase</keyword>
<dbReference type="Gene3D" id="3.30.200.20">
    <property type="entry name" value="Phosphorylase Kinase, domain 1"/>
    <property type="match status" value="1"/>
</dbReference>
<evidence type="ECO:0000256" key="1">
    <source>
        <dbReference type="ARBA" id="ARBA00012513"/>
    </source>
</evidence>
<dbReference type="PROSITE" id="PS00107">
    <property type="entry name" value="PROTEIN_KINASE_ATP"/>
    <property type="match status" value="1"/>
</dbReference>
<dbReference type="PROSITE" id="PS00108">
    <property type="entry name" value="PROTEIN_KINASE_ST"/>
    <property type="match status" value="1"/>
</dbReference>
<dbReference type="Pfam" id="PF00069">
    <property type="entry name" value="Pkinase"/>
    <property type="match status" value="1"/>
</dbReference>
<evidence type="ECO:0000256" key="5">
    <source>
        <dbReference type="ARBA" id="ARBA00022777"/>
    </source>
</evidence>
<reference evidence="10" key="1">
    <citation type="journal article" date="2019" name="Int. J. Syst. Evol. Microbiol.">
        <title>The Global Catalogue of Microorganisms (GCM) 10K type strain sequencing project: providing services to taxonomists for standard genome sequencing and annotation.</title>
        <authorList>
            <consortium name="The Broad Institute Genomics Platform"/>
            <consortium name="The Broad Institute Genome Sequencing Center for Infectious Disease"/>
            <person name="Wu L."/>
            <person name="Ma J."/>
        </authorList>
    </citation>
    <scope>NUCLEOTIDE SEQUENCE [LARGE SCALE GENOMIC DNA]</scope>
    <source>
        <strain evidence="10">JCM 17442</strain>
    </source>
</reference>
<evidence type="ECO:0000313" key="9">
    <source>
        <dbReference type="EMBL" id="GAA4267568.1"/>
    </source>
</evidence>
<dbReference type="Gene3D" id="1.10.510.10">
    <property type="entry name" value="Transferase(Phosphotransferase) domain 1"/>
    <property type="match status" value="1"/>
</dbReference>
<protein>
    <recommendedName>
        <fullName evidence="1">non-specific serine/threonine protein kinase</fullName>
        <ecNumber evidence="1">2.7.11.1</ecNumber>
    </recommendedName>
</protein>
<evidence type="ECO:0000256" key="4">
    <source>
        <dbReference type="ARBA" id="ARBA00022741"/>
    </source>
</evidence>
<dbReference type="EMBL" id="BAABAU010000004">
    <property type="protein sequence ID" value="GAA4267568.1"/>
    <property type="molecule type" value="Genomic_DNA"/>
</dbReference>
<evidence type="ECO:0000259" key="8">
    <source>
        <dbReference type="PROSITE" id="PS50011"/>
    </source>
</evidence>
<dbReference type="InterPro" id="IPR008271">
    <property type="entry name" value="Ser/Thr_kinase_AS"/>
</dbReference>
<comment type="caution">
    <text evidence="9">The sequence shown here is derived from an EMBL/GenBank/DDBJ whole genome shotgun (WGS) entry which is preliminary data.</text>
</comment>
<keyword evidence="10" id="KW-1185">Reference proteome</keyword>
<dbReference type="InterPro" id="IPR017441">
    <property type="entry name" value="Protein_kinase_ATP_BS"/>
</dbReference>
<dbReference type="InterPro" id="IPR011009">
    <property type="entry name" value="Kinase-like_dom_sf"/>
</dbReference>
<dbReference type="SUPFAM" id="SSF56112">
    <property type="entry name" value="Protein kinase-like (PK-like)"/>
    <property type="match status" value="1"/>
</dbReference>
<dbReference type="CDD" id="cd14014">
    <property type="entry name" value="STKc_PknB_like"/>
    <property type="match status" value="1"/>
</dbReference>
<feature type="binding site" evidence="7">
    <location>
        <position position="49"/>
    </location>
    <ligand>
        <name>ATP</name>
        <dbReference type="ChEBI" id="CHEBI:30616"/>
    </ligand>
</feature>
<gene>
    <name evidence="9" type="ORF">GCM10022256_31800</name>
</gene>
<feature type="domain" description="Protein kinase" evidence="8">
    <location>
        <begin position="20"/>
        <end position="280"/>
    </location>
</feature>